<organism evidence="1 2">
    <name type="scientific">Trifolium medium</name>
    <dbReference type="NCBI Taxonomy" id="97028"/>
    <lineage>
        <taxon>Eukaryota</taxon>
        <taxon>Viridiplantae</taxon>
        <taxon>Streptophyta</taxon>
        <taxon>Embryophyta</taxon>
        <taxon>Tracheophyta</taxon>
        <taxon>Spermatophyta</taxon>
        <taxon>Magnoliopsida</taxon>
        <taxon>eudicotyledons</taxon>
        <taxon>Gunneridae</taxon>
        <taxon>Pentapetalae</taxon>
        <taxon>rosids</taxon>
        <taxon>fabids</taxon>
        <taxon>Fabales</taxon>
        <taxon>Fabaceae</taxon>
        <taxon>Papilionoideae</taxon>
        <taxon>50 kb inversion clade</taxon>
        <taxon>NPAAA clade</taxon>
        <taxon>Hologalegina</taxon>
        <taxon>IRL clade</taxon>
        <taxon>Trifolieae</taxon>
        <taxon>Trifolium</taxon>
    </lineage>
</organism>
<reference evidence="1 2" key="1">
    <citation type="journal article" date="2018" name="Front. Plant Sci.">
        <title>Red Clover (Trifolium pratense) and Zigzag Clover (T. medium) - A Picture of Genomic Similarities and Differences.</title>
        <authorList>
            <person name="Dluhosova J."/>
            <person name="Istvanek J."/>
            <person name="Nedelnik J."/>
            <person name="Repkova J."/>
        </authorList>
    </citation>
    <scope>NUCLEOTIDE SEQUENCE [LARGE SCALE GENOMIC DNA]</scope>
    <source>
        <strain evidence="2">cv. 10/8</strain>
        <tissue evidence="1">Leaf</tissue>
    </source>
</reference>
<dbReference type="Proteomes" id="UP000265520">
    <property type="component" value="Unassembled WGS sequence"/>
</dbReference>
<accession>A0A392NV10</accession>
<dbReference type="AlphaFoldDB" id="A0A392NV10"/>
<proteinExistence type="predicted"/>
<dbReference type="EMBL" id="LXQA010052856">
    <property type="protein sequence ID" value="MCI03658.1"/>
    <property type="molecule type" value="Genomic_DNA"/>
</dbReference>
<keyword evidence="2" id="KW-1185">Reference proteome</keyword>
<name>A0A392NV10_9FABA</name>
<comment type="caution">
    <text evidence="1">The sequence shown here is derived from an EMBL/GenBank/DDBJ whole genome shotgun (WGS) entry which is preliminary data.</text>
</comment>
<evidence type="ECO:0000313" key="2">
    <source>
        <dbReference type="Proteomes" id="UP000265520"/>
    </source>
</evidence>
<sequence length="52" mass="6228">MQEMVTAAGKERGFTNWKRRWCVRERLSTTGVGIYILKMRFGLKRKRVGRRI</sequence>
<protein>
    <submittedName>
        <fullName evidence="1">Uncharacterized protein</fullName>
    </submittedName>
</protein>
<evidence type="ECO:0000313" key="1">
    <source>
        <dbReference type="EMBL" id="MCI03658.1"/>
    </source>
</evidence>